<feature type="compositionally biased region" description="Polar residues" evidence="3">
    <location>
        <begin position="740"/>
        <end position="753"/>
    </location>
</feature>
<reference evidence="6 7" key="1">
    <citation type="journal article" date="2016" name="BMC Genomics">
        <title>Comparative genomics reveals Cyclospora cayetanensis possesses coccidia-like metabolism and invasion components but unique surface antigens.</title>
        <authorList>
            <person name="Liu S."/>
            <person name="Wang L."/>
            <person name="Zheng H."/>
            <person name="Xu Z."/>
            <person name="Roellig D.M."/>
            <person name="Li N."/>
            <person name="Frace M.A."/>
            <person name="Tang K."/>
            <person name="Arrowood M.J."/>
            <person name="Moss D.M."/>
            <person name="Zhang L."/>
            <person name="Feng Y."/>
            <person name="Xiao L."/>
        </authorList>
    </citation>
    <scope>NUCLEOTIDE SEQUENCE [LARGE SCALE GENOMIC DNA]</scope>
    <source>
        <strain evidence="6 7">CHN_HEN01</strain>
    </source>
</reference>
<protein>
    <recommendedName>
        <fullName evidence="5">Mechanosensitive ion channel MscS domain-containing protein</fullName>
    </recommendedName>
</protein>
<evidence type="ECO:0000313" key="7">
    <source>
        <dbReference type="Proteomes" id="UP000095192"/>
    </source>
</evidence>
<gene>
    <name evidence="6" type="ORF">cyc_01995</name>
</gene>
<keyword evidence="4" id="KW-0472">Membrane</keyword>
<feature type="compositionally biased region" description="Low complexity" evidence="3">
    <location>
        <begin position="715"/>
        <end position="728"/>
    </location>
</feature>
<feature type="compositionally biased region" description="Low complexity" evidence="3">
    <location>
        <begin position="755"/>
        <end position="766"/>
    </location>
</feature>
<feature type="compositionally biased region" description="Polar residues" evidence="3">
    <location>
        <begin position="995"/>
        <end position="1006"/>
    </location>
</feature>
<evidence type="ECO:0000259" key="5">
    <source>
        <dbReference type="Pfam" id="PF00924"/>
    </source>
</evidence>
<evidence type="ECO:0000313" key="6">
    <source>
        <dbReference type="EMBL" id="OEH74642.1"/>
    </source>
</evidence>
<dbReference type="EMBL" id="JROU02001983">
    <property type="protein sequence ID" value="OEH74642.1"/>
    <property type="molecule type" value="Genomic_DNA"/>
</dbReference>
<feature type="compositionally biased region" description="Basic and acidic residues" evidence="3">
    <location>
        <begin position="678"/>
        <end position="689"/>
    </location>
</feature>
<feature type="transmembrane region" description="Helical" evidence="4">
    <location>
        <begin position="186"/>
        <end position="215"/>
    </location>
</feature>
<evidence type="ECO:0000256" key="1">
    <source>
        <dbReference type="ARBA" id="ARBA00004141"/>
    </source>
</evidence>
<dbReference type="GO" id="GO:0005886">
    <property type="term" value="C:plasma membrane"/>
    <property type="evidence" value="ECO:0007669"/>
    <property type="project" value="TreeGrafter"/>
</dbReference>
<feature type="transmembrane region" description="Helical" evidence="4">
    <location>
        <begin position="1198"/>
        <end position="1217"/>
    </location>
</feature>
<feature type="domain" description="Mechanosensitive ion channel MscS" evidence="5">
    <location>
        <begin position="1218"/>
        <end position="1284"/>
    </location>
</feature>
<feature type="region of interest" description="Disordered" evidence="3">
    <location>
        <begin position="884"/>
        <end position="1022"/>
    </location>
</feature>
<dbReference type="VEuPathDB" id="ToxoDB:LOC34618909"/>
<sequence>MPFCSHAQLTPCVERGSAPFLVREASCMSQGLSYSLRGGGGEPGLRLWGPPHEAEEKEDNSDSDEEREETPNRCFTAMQGFRRAVFPNLYPFWWLALPFVVCVVLAAASYADSSDASNEGLFIFTKGTRFVVTSDPTDQQIDFVRQNKGARHLQRRMRAGGSAEGTGILAMLIKQMSKRELTLQGVFVLLLISAINTAAWFACMIARMLLLTLIVNVGLSEQQKVSSLLTTVDPELFYVVWSVGLYIFWQRNLTKGKMFSAKAVEPQNTIEQLYDSSLFGSSLFVQQSISNYQRTLSLMILLLTTRRLIQSAMVFYFELGFMASMSGQVVKYLTKYAALRKLNTKWGAYHLCKATASSQGSDVASQEDDERLGAEVRDSPLPLVMSLDLLPSFLAPSLCIRARFTATSSAVARETAPLARVGEVSPPRSQPHSKHVQKTKSKHAVTWVPSGWPLGPSCVSLFVRKRALFCAWLYAFCLIPWFAPVCCTGIPSQLTRCSIDKCKSSRMHHWLLLQYVAVFPPAVFIYGERIEIDSKAKARDVSDRLFWALAEDAAELTAATQTREPYQHCRPVMEVLQQQNKQGQRTYDQERRASWLGSSEHQKLAATDVVEEALLMNAAMAAGPLETDACFACSALGNNLLVLPPNSGTSSTDLPADGSASFRPDSPALPLHMFPASRAEDSESAREEQSPGGGGSPKKGDTLTNFPRELKANNSLLAPSPAGAAAPSIDRRPAEPQPITPSQIPEVQTGDHQTSSEANSNASGSAAGKGGTGPSDSKAEPIEPLASFESSVESSSNELTRPVRRGLTQHIATLTPFNIAIRSPSVDAEDKTAETAPVLLAALKGGQEEGGRRGKVEGAARRFGAAHGHTLRLLETAMQERAFTPDQRQGRPCPADSLFENCSSLESPPASSLEGKELLRKELLERRRRLPGSNSDGSSEDVELAEASGSRRRTSTSHAPGISSPLSYRNLAESDEQLCGSYPHGPPPGDFPSPRQVSLWSGTGSASGAEEDDVQAKPQQQRLQRRAFLVGAPNINASLARGESGKVGSAFPRAPAGVSALGSSPLGESVGSSSRRRLSPNFPEDEECFGNSKGRKGGGPQVPDYPDYFTKAFVEMFLKGDEVEEFMKLVDLAGHGKINRSMLKRAVVSIYKMRKALLKSLTSQSSICKTVQRMISVVLWVVTLVAMLLAFGVNLNTVLVSGAASISALVVALSYIYQNFVTAVIFVAFTNPYNVGDRVRIDNGEAMYVRNIHTYTTEFVTVHSKPVVYSNSVLFGRQLTNESRSTNATLYLPIRLDIKTPLQSLRCLEAGLRKAIAARPMDFVKDSFSIYVTDVQPGRWLDISIWLTVVEGWGNSPKVYRLRTDIYLVLQSLCSRVGISYQDPVQPVQLNNAPALVQSLQSIAVPPQANPQFQATATHGAAAGGPFLTACEAVERHGDFPFKENFSTPSNMPPASLARESGDSSPGKLLHGQEQTQGGWKSLLQKNFGRPPTNHHLPGSDPPGPVSAHRDGSQEPPEERELSFLFDRQPPEDRLPRRRYQAADCKGGNSMSHARRFGS</sequence>
<comment type="caution">
    <text evidence="6">The sequence shown here is derived from an EMBL/GenBank/DDBJ whole genome shotgun (WGS) entry which is preliminary data.</text>
</comment>
<feature type="transmembrane region" description="Helical" evidence="4">
    <location>
        <begin position="92"/>
        <end position="111"/>
    </location>
</feature>
<dbReference type="GO" id="GO:0006820">
    <property type="term" value="P:monoatomic anion transport"/>
    <property type="evidence" value="ECO:0007669"/>
    <property type="project" value="TreeGrafter"/>
</dbReference>
<feature type="region of interest" description="Disordered" evidence="3">
    <location>
        <begin position="1057"/>
        <end position="1101"/>
    </location>
</feature>
<organism evidence="6 7">
    <name type="scientific">Cyclospora cayetanensis</name>
    <dbReference type="NCBI Taxonomy" id="88456"/>
    <lineage>
        <taxon>Eukaryota</taxon>
        <taxon>Sar</taxon>
        <taxon>Alveolata</taxon>
        <taxon>Apicomplexa</taxon>
        <taxon>Conoidasida</taxon>
        <taxon>Coccidia</taxon>
        <taxon>Eucoccidiorida</taxon>
        <taxon>Eimeriorina</taxon>
        <taxon>Eimeriidae</taxon>
        <taxon>Cyclospora</taxon>
    </lineage>
</organism>
<dbReference type="VEuPathDB" id="ToxoDB:LOC34618726"/>
<dbReference type="PANTHER" id="PTHR31618:SF1">
    <property type="entry name" value="EF-HAND DOMAIN-CONTAINING PROTEIN"/>
    <property type="match status" value="1"/>
</dbReference>
<dbReference type="Pfam" id="PF00924">
    <property type="entry name" value="MS_channel_2nd"/>
    <property type="match status" value="1"/>
</dbReference>
<dbReference type="InParanoid" id="A0A1D3CTW4"/>
<feature type="region of interest" description="Disordered" evidence="3">
    <location>
        <begin position="1442"/>
        <end position="1559"/>
    </location>
</feature>
<keyword evidence="4" id="KW-1133">Transmembrane helix</keyword>
<feature type="compositionally biased region" description="Basic and acidic residues" evidence="3">
    <location>
        <begin position="1508"/>
        <end position="1522"/>
    </location>
</feature>
<keyword evidence="7" id="KW-1185">Reference proteome</keyword>
<feature type="compositionally biased region" description="Low complexity" evidence="3">
    <location>
        <begin position="903"/>
        <end position="913"/>
    </location>
</feature>
<dbReference type="VEuPathDB" id="ToxoDB:cyc_01995"/>
<dbReference type="InterPro" id="IPR006685">
    <property type="entry name" value="MscS_channel_2nd"/>
</dbReference>
<feature type="region of interest" description="Disordered" evidence="3">
    <location>
        <begin position="45"/>
        <end position="71"/>
    </location>
</feature>
<dbReference type="GO" id="GO:0008381">
    <property type="term" value="F:mechanosensitive monoatomic ion channel activity"/>
    <property type="evidence" value="ECO:0007669"/>
    <property type="project" value="TreeGrafter"/>
</dbReference>
<feature type="compositionally biased region" description="Basic and acidic residues" evidence="3">
    <location>
        <begin position="914"/>
        <end position="925"/>
    </location>
</feature>
<evidence type="ECO:0000256" key="4">
    <source>
        <dbReference type="SAM" id="Phobius"/>
    </source>
</evidence>
<comment type="subcellular location">
    <subcellularLocation>
        <location evidence="1">Membrane</location>
        <topology evidence="1">Multi-pass membrane protein</topology>
    </subcellularLocation>
</comment>
<evidence type="ECO:0000256" key="2">
    <source>
        <dbReference type="ARBA" id="ARBA00008017"/>
    </source>
</evidence>
<feature type="compositionally biased region" description="Low complexity" evidence="3">
    <location>
        <begin position="1062"/>
        <end position="1073"/>
    </location>
</feature>
<dbReference type="PANTHER" id="PTHR31618">
    <property type="entry name" value="MECHANOSENSITIVE ION CHANNEL PROTEIN 5"/>
    <property type="match status" value="1"/>
</dbReference>
<feature type="compositionally biased region" description="Acidic residues" evidence="3">
    <location>
        <begin position="56"/>
        <end position="68"/>
    </location>
</feature>
<dbReference type="Proteomes" id="UP000095192">
    <property type="component" value="Unassembled WGS sequence"/>
</dbReference>
<accession>A0A1D3CTW4</accession>
<evidence type="ECO:0000256" key="3">
    <source>
        <dbReference type="SAM" id="MobiDB-lite"/>
    </source>
</evidence>
<dbReference type="SUPFAM" id="SSF50182">
    <property type="entry name" value="Sm-like ribonucleoproteins"/>
    <property type="match status" value="1"/>
</dbReference>
<proteinExistence type="inferred from homology"/>
<feature type="region of interest" description="Disordered" evidence="3">
    <location>
        <begin position="648"/>
        <end position="781"/>
    </location>
</feature>
<dbReference type="InterPro" id="IPR016688">
    <property type="entry name" value="MscS-like_plants/fungi"/>
</dbReference>
<feature type="transmembrane region" description="Helical" evidence="4">
    <location>
        <begin position="1174"/>
        <end position="1191"/>
    </location>
</feature>
<feature type="region of interest" description="Disordered" evidence="3">
    <location>
        <begin position="580"/>
        <end position="599"/>
    </location>
</feature>
<comment type="similarity">
    <text evidence="2">Belongs to the MscS (TC 1.A.23) family.</text>
</comment>
<name>A0A1D3CTW4_9EIME</name>
<keyword evidence="4" id="KW-0812">Transmembrane</keyword>
<dbReference type="InterPro" id="IPR010920">
    <property type="entry name" value="LSM_dom_sf"/>
</dbReference>